<proteinExistence type="predicted"/>
<evidence type="ECO:0000256" key="1">
    <source>
        <dbReference type="SAM" id="Phobius"/>
    </source>
</evidence>
<dbReference type="AlphaFoldDB" id="A0A955RL52"/>
<keyword evidence="1" id="KW-0812">Transmembrane</keyword>
<keyword evidence="1" id="KW-0472">Membrane</keyword>
<comment type="caution">
    <text evidence="2">The sequence shown here is derived from an EMBL/GenBank/DDBJ whole genome shotgun (WGS) entry which is preliminary data.</text>
</comment>
<reference evidence="2" key="1">
    <citation type="submission" date="2020-04" db="EMBL/GenBank/DDBJ databases">
        <authorList>
            <person name="Zhang T."/>
        </authorList>
    </citation>
    <scope>NUCLEOTIDE SEQUENCE</scope>
    <source>
        <strain evidence="2">HKST-UBA11</strain>
    </source>
</reference>
<gene>
    <name evidence="2" type="ORF">KC717_04935</name>
</gene>
<organism evidence="2 3">
    <name type="scientific">Candidatus Dojkabacteria bacterium</name>
    <dbReference type="NCBI Taxonomy" id="2099670"/>
    <lineage>
        <taxon>Bacteria</taxon>
        <taxon>Candidatus Dojkabacteria</taxon>
    </lineage>
</organism>
<dbReference type="Proteomes" id="UP000754563">
    <property type="component" value="Unassembled WGS sequence"/>
</dbReference>
<accession>A0A955RL52</accession>
<feature type="transmembrane region" description="Helical" evidence="1">
    <location>
        <begin position="7"/>
        <end position="28"/>
    </location>
</feature>
<name>A0A955RL52_9BACT</name>
<sequence length="228" mass="25510">MKHKKQLLNLVIVLLLGVTLILGLLTFLKIDNVTSSLEVIDRNLSSSLALIDPKEEEVIYMEEESVGEVTHMISVEGGDYTSSQGRPSMLTVKALPEFQQMDIYYRVTEGIISEKIIYPDAYPQTAELLNDLEGDPYYEIFLNDSVVAQEVIGLDSLSATLEINEEEYRIAYSSQFAYAFTDCWGADTNVVIKAGFINQEAVTDENLTTLIDDLEDYITDNIVLVCSP</sequence>
<evidence type="ECO:0000313" key="3">
    <source>
        <dbReference type="Proteomes" id="UP000754563"/>
    </source>
</evidence>
<protein>
    <submittedName>
        <fullName evidence="2">Uncharacterized protein</fullName>
    </submittedName>
</protein>
<dbReference type="EMBL" id="JAGQLH010000061">
    <property type="protein sequence ID" value="MCA9385963.1"/>
    <property type="molecule type" value="Genomic_DNA"/>
</dbReference>
<evidence type="ECO:0000313" key="2">
    <source>
        <dbReference type="EMBL" id="MCA9385963.1"/>
    </source>
</evidence>
<keyword evidence="1" id="KW-1133">Transmembrane helix</keyword>
<reference evidence="2" key="2">
    <citation type="journal article" date="2021" name="Microbiome">
        <title>Successional dynamics and alternative stable states in a saline activated sludge microbial community over 9 years.</title>
        <authorList>
            <person name="Wang Y."/>
            <person name="Ye J."/>
            <person name="Ju F."/>
            <person name="Liu L."/>
            <person name="Boyd J.A."/>
            <person name="Deng Y."/>
            <person name="Parks D.H."/>
            <person name="Jiang X."/>
            <person name="Yin X."/>
            <person name="Woodcroft B.J."/>
            <person name="Tyson G.W."/>
            <person name="Hugenholtz P."/>
            <person name="Polz M.F."/>
            <person name="Zhang T."/>
        </authorList>
    </citation>
    <scope>NUCLEOTIDE SEQUENCE</scope>
    <source>
        <strain evidence="2">HKST-UBA11</strain>
    </source>
</reference>